<dbReference type="Pfam" id="PF00704">
    <property type="entry name" value="Glyco_hydro_18"/>
    <property type="match status" value="1"/>
</dbReference>
<dbReference type="GO" id="GO:0016798">
    <property type="term" value="F:hydrolase activity, acting on glycosyl bonds"/>
    <property type="evidence" value="ECO:0007669"/>
    <property type="project" value="UniProtKB-KW"/>
</dbReference>
<gene>
    <name evidence="3" type="primary">ydhD</name>
    <name evidence="4" type="ORF">DW222_08385</name>
    <name evidence="3" type="ORF">ERS852394_02333</name>
</gene>
<evidence type="ECO:0000313" key="3">
    <source>
        <dbReference type="EMBL" id="CUO49661.1"/>
    </source>
</evidence>
<dbReference type="EMBL" id="CYZD01000012">
    <property type="protein sequence ID" value="CUO49661.1"/>
    <property type="molecule type" value="Genomic_DNA"/>
</dbReference>
<dbReference type="Pfam" id="PF08239">
    <property type="entry name" value="SH3_3"/>
    <property type="match status" value="1"/>
</dbReference>
<keyword evidence="3" id="KW-0378">Hydrolase</keyword>
<dbReference type="PROSITE" id="PS51910">
    <property type="entry name" value="GH18_2"/>
    <property type="match status" value="1"/>
</dbReference>
<dbReference type="InterPro" id="IPR017853">
    <property type="entry name" value="GH"/>
</dbReference>
<sequence>MKHQAKKQTRNQHMPVVIVCILILVLAVMGLGMHFIKKYIPTKERMNLTEYYGQPGDGEMAVVLGTEIMEERALMSGDQIYLPLDMVNTYLNQRYYWDSADQQVLYATPSELQYYPAAESGEGDVWLKDGTVYLRLGFVQKFTDLDAYVYENPNRVAIQYRFTGVQTTTAKKDTSIRYQGGIKSPILTDVKTGDTLIFLEELEDWAQVATMDGYIGYVQKDTIASAETKDFERSFEKEEYTYLTMDGKVNMSWHQVTSQDANAYLADTIANVSGVNVISPTWYYIQDTAGNIGNIASADYVALAHERGLKVWGLIDNFTAEVSTTDTLSQLSSRQNMIQQLIQSATTVGLDGINVDFETLSEDAGPHFLEFLRELSIECHKNNLVLSVDNPVPEDFTSHYDRREQGMVVDYIVIMGYDEHYVGSDAGSVASLPWVEQGVQDTIAEAPAERTVLAIPFYTRLWKTTGGALTSEAIGMDEAQNVLTENGVEAVWDGSVSQNYATFEKDNSTYQIWLEDAQSIAEKVKLIPKYNLAGVAQWKLGFENSSIWQTISDNLQ</sequence>
<proteinExistence type="predicted"/>
<dbReference type="InterPro" id="IPR001223">
    <property type="entry name" value="Glyco_hydro18_cat"/>
</dbReference>
<keyword evidence="3" id="KW-0326">Glycosidase</keyword>
<keyword evidence="1" id="KW-0472">Membrane</keyword>
<dbReference type="EC" id="3.2.-.-" evidence="3"/>
<protein>
    <submittedName>
        <fullName evidence="4">Glycosyl hydrolase family 18</fullName>
    </submittedName>
    <submittedName>
        <fullName evidence="3">Putative sporulation-specific glycosylase ydhD</fullName>
        <ecNumber evidence="3">3.2.-.-</ecNumber>
    </submittedName>
</protein>
<dbReference type="Gene3D" id="3.20.20.80">
    <property type="entry name" value="Glycosidases"/>
    <property type="match status" value="1"/>
</dbReference>
<feature type="transmembrane region" description="Helical" evidence="1">
    <location>
        <begin position="16"/>
        <end position="36"/>
    </location>
</feature>
<dbReference type="InterPro" id="IPR029070">
    <property type="entry name" value="Chitinase_insertion_sf"/>
</dbReference>
<keyword evidence="1" id="KW-1133">Transmembrane helix</keyword>
<evidence type="ECO:0000313" key="5">
    <source>
        <dbReference type="Proteomes" id="UP000095409"/>
    </source>
</evidence>
<evidence type="ECO:0000313" key="6">
    <source>
        <dbReference type="Proteomes" id="UP000284024"/>
    </source>
</evidence>
<reference evidence="4 6" key="2">
    <citation type="submission" date="2018-08" db="EMBL/GenBank/DDBJ databases">
        <title>A genome reference for cultivated species of the human gut microbiota.</title>
        <authorList>
            <person name="Zou Y."/>
            <person name="Xue W."/>
            <person name="Luo G."/>
        </authorList>
    </citation>
    <scope>NUCLEOTIDE SEQUENCE [LARGE SCALE GENOMIC DNA]</scope>
    <source>
        <strain evidence="4 6">AM18-2AC</strain>
    </source>
</reference>
<dbReference type="PANTHER" id="PTHR46066">
    <property type="entry name" value="CHITINASE DOMAIN-CONTAINING PROTEIN 1 FAMILY MEMBER"/>
    <property type="match status" value="1"/>
</dbReference>
<dbReference type="GO" id="GO:0005975">
    <property type="term" value="P:carbohydrate metabolic process"/>
    <property type="evidence" value="ECO:0007669"/>
    <property type="project" value="InterPro"/>
</dbReference>
<dbReference type="GO" id="GO:0008061">
    <property type="term" value="F:chitin binding"/>
    <property type="evidence" value="ECO:0007669"/>
    <property type="project" value="InterPro"/>
</dbReference>
<keyword evidence="1" id="KW-0812">Transmembrane</keyword>
<feature type="domain" description="GH18" evidence="2">
    <location>
        <begin position="247"/>
        <end position="556"/>
    </location>
</feature>
<evidence type="ECO:0000256" key="1">
    <source>
        <dbReference type="SAM" id="Phobius"/>
    </source>
</evidence>
<dbReference type="PANTHER" id="PTHR46066:SF2">
    <property type="entry name" value="CHITINASE DOMAIN-CONTAINING PROTEIN 1"/>
    <property type="match status" value="1"/>
</dbReference>
<dbReference type="InterPro" id="IPR003646">
    <property type="entry name" value="SH3-like_bac-type"/>
</dbReference>
<dbReference type="Proteomes" id="UP000095409">
    <property type="component" value="Unassembled WGS sequence"/>
</dbReference>
<dbReference type="RefSeq" id="WP_055066368.1">
    <property type="nucleotide sequence ID" value="NZ_QRJH01000003.1"/>
</dbReference>
<evidence type="ECO:0000259" key="2">
    <source>
        <dbReference type="PROSITE" id="PS51910"/>
    </source>
</evidence>
<dbReference type="Proteomes" id="UP000284024">
    <property type="component" value="Unassembled WGS sequence"/>
</dbReference>
<accession>A0A174FIX2</accession>
<organism evidence="3 5">
    <name type="scientific">Blautia obeum</name>
    <dbReference type="NCBI Taxonomy" id="40520"/>
    <lineage>
        <taxon>Bacteria</taxon>
        <taxon>Bacillati</taxon>
        <taxon>Bacillota</taxon>
        <taxon>Clostridia</taxon>
        <taxon>Lachnospirales</taxon>
        <taxon>Lachnospiraceae</taxon>
        <taxon>Blautia</taxon>
    </lineage>
</organism>
<dbReference type="InterPro" id="IPR011583">
    <property type="entry name" value="Chitinase_II/V-like_cat"/>
</dbReference>
<dbReference type="SMART" id="SM00636">
    <property type="entry name" value="Glyco_18"/>
    <property type="match status" value="1"/>
</dbReference>
<dbReference type="SUPFAM" id="SSF51445">
    <property type="entry name" value="(Trans)glycosidases"/>
    <property type="match status" value="1"/>
</dbReference>
<dbReference type="Gene3D" id="2.30.30.40">
    <property type="entry name" value="SH3 Domains"/>
    <property type="match status" value="1"/>
</dbReference>
<reference evidence="3 5" key="1">
    <citation type="submission" date="2015-09" db="EMBL/GenBank/DDBJ databases">
        <authorList>
            <consortium name="Pathogen Informatics"/>
        </authorList>
    </citation>
    <scope>NUCLEOTIDE SEQUENCE [LARGE SCALE GENOMIC DNA]</scope>
    <source>
        <strain evidence="3 5">2789STDY5608837</strain>
    </source>
</reference>
<dbReference type="Gene3D" id="3.10.50.10">
    <property type="match status" value="1"/>
</dbReference>
<evidence type="ECO:0000313" key="4">
    <source>
        <dbReference type="EMBL" id="RHH19579.1"/>
    </source>
</evidence>
<dbReference type="AlphaFoldDB" id="A0A174FIX2"/>
<dbReference type="EMBL" id="QRJH01000003">
    <property type="protein sequence ID" value="RHH19579.1"/>
    <property type="molecule type" value="Genomic_DNA"/>
</dbReference>
<name>A0A174FIX2_9FIRM</name>